<feature type="domain" description="Bacterial alpha-L-rhamnosidase N-terminal" evidence="5">
    <location>
        <begin position="96"/>
        <end position="233"/>
    </location>
</feature>
<dbReference type="Gene3D" id="2.60.420.10">
    <property type="entry name" value="Maltose phosphorylase, domain 3"/>
    <property type="match status" value="1"/>
</dbReference>
<dbReference type="Pfam" id="PF17389">
    <property type="entry name" value="Bac_rhamnosid6H"/>
    <property type="match status" value="1"/>
</dbReference>
<protein>
    <recommendedName>
        <fullName evidence="2">alpha-L-rhamnosidase</fullName>
        <ecNumber evidence="2">3.2.1.40</ecNumber>
    </recommendedName>
</protein>
<evidence type="ECO:0000259" key="6">
    <source>
        <dbReference type="Pfam" id="PF17389"/>
    </source>
</evidence>
<dbReference type="Gene3D" id="1.50.10.10">
    <property type="match status" value="1"/>
</dbReference>
<dbReference type="InterPro" id="IPR016007">
    <property type="entry name" value="Alpha_rhamnosid"/>
</dbReference>
<dbReference type="InterPro" id="IPR012341">
    <property type="entry name" value="6hp_glycosidase-like_sf"/>
</dbReference>
<evidence type="ECO:0000259" key="5">
    <source>
        <dbReference type="Pfam" id="PF08531"/>
    </source>
</evidence>
<dbReference type="Pfam" id="PF08531">
    <property type="entry name" value="Bac_rhamnosid_N"/>
    <property type="match status" value="1"/>
</dbReference>
<dbReference type="GO" id="GO:0030596">
    <property type="term" value="F:alpha-L-rhamnosidase activity"/>
    <property type="evidence" value="ECO:0007669"/>
    <property type="project" value="UniProtKB-EC"/>
</dbReference>
<dbReference type="PIRSF" id="PIRSF010631">
    <property type="entry name" value="A-rhamnsds"/>
    <property type="match status" value="1"/>
</dbReference>
<dbReference type="InterPro" id="IPR035398">
    <property type="entry name" value="Bac_rhamnosid_C"/>
</dbReference>
<dbReference type="Pfam" id="PF05592">
    <property type="entry name" value="Bac_rhamnosid"/>
    <property type="match status" value="1"/>
</dbReference>
<organism evidence="8 9">
    <name type="scientific">Penicillium egyptiacum</name>
    <dbReference type="NCBI Taxonomy" id="1303716"/>
    <lineage>
        <taxon>Eukaryota</taxon>
        <taxon>Fungi</taxon>
        <taxon>Dikarya</taxon>
        <taxon>Ascomycota</taxon>
        <taxon>Pezizomycotina</taxon>
        <taxon>Eurotiomycetes</taxon>
        <taxon>Eurotiomycetidae</taxon>
        <taxon>Eurotiales</taxon>
        <taxon>Aspergillaceae</taxon>
        <taxon>Penicillium</taxon>
    </lineage>
</organism>
<dbReference type="OrthoDB" id="10036721at2759"/>
<reference evidence="8" key="1">
    <citation type="submission" date="2021-07" db="EMBL/GenBank/DDBJ databases">
        <authorList>
            <person name="Branca A.L. A."/>
        </authorList>
    </citation>
    <scope>NUCLEOTIDE SEQUENCE</scope>
</reference>
<dbReference type="PANTHER" id="PTHR33307:SF6">
    <property type="entry name" value="ALPHA-RHAMNOSIDASE (EUROFUNG)-RELATED"/>
    <property type="match status" value="1"/>
</dbReference>
<dbReference type="InterPro" id="IPR008928">
    <property type="entry name" value="6-hairpin_glycosidase_sf"/>
</dbReference>
<evidence type="ECO:0000256" key="1">
    <source>
        <dbReference type="ARBA" id="ARBA00001445"/>
    </source>
</evidence>
<comment type="caution">
    <text evidence="8">The sequence shown here is derived from an EMBL/GenBank/DDBJ whole genome shotgun (WGS) entry which is preliminary data.</text>
</comment>
<dbReference type="EC" id="3.2.1.40" evidence="2"/>
<evidence type="ECO:0000256" key="3">
    <source>
        <dbReference type="ARBA" id="ARBA00022801"/>
    </source>
</evidence>
<name>A0A9W4P5F2_9EURO</name>
<evidence type="ECO:0000256" key="2">
    <source>
        <dbReference type="ARBA" id="ARBA00012652"/>
    </source>
</evidence>
<evidence type="ECO:0000259" key="7">
    <source>
        <dbReference type="Pfam" id="PF17390"/>
    </source>
</evidence>
<dbReference type="SUPFAM" id="SSF48208">
    <property type="entry name" value="Six-hairpin glycosidases"/>
    <property type="match status" value="1"/>
</dbReference>
<dbReference type="GO" id="GO:0005975">
    <property type="term" value="P:carbohydrate metabolic process"/>
    <property type="evidence" value="ECO:0007669"/>
    <property type="project" value="InterPro"/>
</dbReference>
<dbReference type="EMBL" id="CAJVRC010000846">
    <property type="protein sequence ID" value="CAG8893778.1"/>
    <property type="molecule type" value="Genomic_DNA"/>
</dbReference>
<feature type="domain" description="Alpha-L-rhamnosidase concanavalin-like" evidence="4">
    <location>
        <begin position="282"/>
        <end position="381"/>
    </location>
</feature>
<dbReference type="InterPro" id="IPR008979">
    <property type="entry name" value="Galactose-bd-like_sf"/>
</dbReference>
<gene>
    <name evidence="8" type="ORF">PEGY_LOCUS3751</name>
</gene>
<keyword evidence="9" id="KW-1185">Reference proteome</keyword>
<keyword evidence="3" id="KW-0378">Hydrolase</keyword>
<dbReference type="PANTHER" id="PTHR33307">
    <property type="entry name" value="ALPHA-RHAMNOSIDASE (EUROFUNG)"/>
    <property type="match status" value="1"/>
</dbReference>
<comment type="catalytic activity">
    <reaction evidence="1">
        <text>Hydrolysis of terminal non-reducing alpha-L-rhamnose residues in alpha-L-rhamnosides.</text>
        <dbReference type="EC" id="3.2.1.40"/>
    </reaction>
</comment>
<dbReference type="Pfam" id="PF17390">
    <property type="entry name" value="Bac_rhamnosid_C"/>
    <property type="match status" value="1"/>
</dbReference>
<proteinExistence type="predicted"/>
<dbReference type="InterPro" id="IPR035396">
    <property type="entry name" value="Bac_rhamnosid6H"/>
</dbReference>
<dbReference type="InterPro" id="IPR013737">
    <property type="entry name" value="Bac_rhamnosid_N"/>
</dbReference>
<dbReference type="Proteomes" id="UP001154252">
    <property type="component" value="Unassembled WGS sequence"/>
</dbReference>
<dbReference type="Gene3D" id="2.60.120.260">
    <property type="entry name" value="Galactose-binding domain-like"/>
    <property type="match status" value="2"/>
</dbReference>
<dbReference type="SUPFAM" id="SSF49785">
    <property type="entry name" value="Galactose-binding domain-like"/>
    <property type="match status" value="1"/>
</dbReference>
<feature type="domain" description="Alpha-L-rhamnosidase C-terminal" evidence="7">
    <location>
        <begin position="742"/>
        <end position="819"/>
    </location>
</feature>
<feature type="domain" description="Alpha-L-rhamnosidase six-hairpin glycosidase" evidence="6">
    <location>
        <begin position="387"/>
        <end position="740"/>
    </location>
</feature>
<dbReference type="InterPro" id="IPR008902">
    <property type="entry name" value="Rhamnosid_concanavalin"/>
</dbReference>
<dbReference type="AlphaFoldDB" id="A0A9W4P5F2"/>
<evidence type="ECO:0000313" key="9">
    <source>
        <dbReference type="Proteomes" id="UP001154252"/>
    </source>
</evidence>
<sequence>MVLFRSRRSFLIIPSSHRSATTSRIMPGNDHPPSTFRMKDSLHSQQVGSVAAKVTGHSREETKWRCSRIAAPWGPTASGPDAEWLFRKEFEVQPCVQARLSITAQGVYEAEINGHRVGDHFMAPGWTAYDGRLQYQTYDITSLLSPGRNCIGVRVAEGWFCGRIGFEGGHRNIWGPHPALIGQLDLYYPDAIIETIPTDSTWFVKKGPIQRAEIYNGEKYDATHEVPYWSTIAPEGPTDSAHDWVPVLCMPPLPKQIKVTTGIGEPVRRIETIRPLQYILSPSGKSIVDFGQNLVGYVRLRNIKGPRGHKITLSHAEVLEDQEICTRPLRQCDSVDEYILKGDEDGESYEPRFTFHGFRYTQIDGWEGDLSLMDSVEAVVCHTDMKEAGSFSCSDKLLNQLYHNIRWGMKGNFLAVPTDCPQRDERLGWSGDLALFAPTAVLLFHCFDFLSNWLIDVWHDQQVLDGVPAMVTPNATLPDPVWCRRKPCAIWHDVTILAPWALYEETGIVEILEQQYESMTTWMERLPRNKEGCTHLWDTSIFQLGDWLDPDAPADAPWKGKTDAQLVANAFLIHSLELMAQIAGLLRKDKDKLSYEEESRVAKNQFQEEYVTTNGRLVSDSQTAYSLAICFGLLTPTQQERAGSRLAYLVKKNNFRIGTGFAGTPFLCEALVLTGHIQVAYAMLLEKACPSWLYPVTMGATTMWERWDSMLPDGSVNPGEMTSFNHYAFGSIAKFLFDRVAGLQRTGPGWTKCRIAPCIGAELSGASASHETPMGLVSCSWKTSNLSAKQSSLELKVTVPHGMACEVIAPKGSGDLQKTVGPGEWTFETTFVRDYEWPLKPLPPKS</sequence>
<evidence type="ECO:0000313" key="8">
    <source>
        <dbReference type="EMBL" id="CAG8893778.1"/>
    </source>
</evidence>
<evidence type="ECO:0000259" key="4">
    <source>
        <dbReference type="Pfam" id="PF05592"/>
    </source>
</evidence>
<accession>A0A9W4P5F2</accession>